<organism evidence="1 2">
    <name type="scientific">Auriscalpium vulgare</name>
    <dbReference type="NCBI Taxonomy" id="40419"/>
    <lineage>
        <taxon>Eukaryota</taxon>
        <taxon>Fungi</taxon>
        <taxon>Dikarya</taxon>
        <taxon>Basidiomycota</taxon>
        <taxon>Agaricomycotina</taxon>
        <taxon>Agaricomycetes</taxon>
        <taxon>Russulales</taxon>
        <taxon>Auriscalpiaceae</taxon>
        <taxon>Auriscalpium</taxon>
    </lineage>
</organism>
<sequence length="167" mass="18820">MHTIQVTTPPSPPAHWSTSRADTPTRTNTLVIAQLPAAFFQPAVLHALRDHFEAYGAVHTWAPIRAFSRIILVYFEEEGVEEEDELRWAWSSTLPMSLRSLPFVSSAARTRRSLPQNRPPAIEKNFLISLPGSPPVGWEPVKEDPPHGCQMRRQRRRVSHGDGDPEA</sequence>
<comment type="caution">
    <text evidence="1">The sequence shown here is derived from an EMBL/GenBank/DDBJ whole genome shotgun (WGS) entry which is preliminary data.</text>
</comment>
<accession>A0ACB8R488</accession>
<reference evidence="1" key="2">
    <citation type="journal article" date="2022" name="New Phytol.">
        <title>Evolutionary transition to the ectomycorrhizal habit in the genomes of a hyperdiverse lineage of mushroom-forming fungi.</title>
        <authorList>
            <person name="Looney B."/>
            <person name="Miyauchi S."/>
            <person name="Morin E."/>
            <person name="Drula E."/>
            <person name="Courty P.E."/>
            <person name="Kohler A."/>
            <person name="Kuo A."/>
            <person name="LaButti K."/>
            <person name="Pangilinan J."/>
            <person name="Lipzen A."/>
            <person name="Riley R."/>
            <person name="Andreopoulos W."/>
            <person name="He G."/>
            <person name="Johnson J."/>
            <person name="Nolan M."/>
            <person name="Tritt A."/>
            <person name="Barry K.W."/>
            <person name="Grigoriev I.V."/>
            <person name="Nagy L.G."/>
            <person name="Hibbett D."/>
            <person name="Henrissat B."/>
            <person name="Matheny P.B."/>
            <person name="Labbe J."/>
            <person name="Martin F.M."/>
        </authorList>
    </citation>
    <scope>NUCLEOTIDE SEQUENCE</scope>
    <source>
        <strain evidence="1">FP105234-sp</strain>
    </source>
</reference>
<dbReference type="Proteomes" id="UP000814033">
    <property type="component" value="Unassembled WGS sequence"/>
</dbReference>
<name>A0ACB8R488_9AGAM</name>
<protein>
    <submittedName>
        <fullName evidence="1">Uncharacterized protein</fullName>
    </submittedName>
</protein>
<dbReference type="EMBL" id="MU276424">
    <property type="protein sequence ID" value="KAI0038735.1"/>
    <property type="molecule type" value="Genomic_DNA"/>
</dbReference>
<proteinExistence type="predicted"/>
<evidence type="ECO:0000313" key="2">
    <source>
        <dbReference type="Proteomes" id="UP000814033"/>
    </source>
</evidence>
<keyword evidence="2" id="KW-1185">Reference proteome</keyword>
<gene>
    <name evidence="1" type="ORF">FA95DRAFT_1684530</name>
</gene>
<reference evidence="1" key="1">
    <citation type="submission" date="2021-02" db="EMBL/GenBank/DDBJ databases">
        <authorList>
            <consortium name="DOE Joint Genome Institute"/>
            <person name="Ahrendt S."/>
            <person name="Looney B.P."/>
            <person name="Miyauchi S."/>
            <person name="Morin E."/>
            <person name="Drula E."/>
            <person name="Courty P.E."/>
            <person name="Chicoki N."/>
            <person name="Fauchery L."/>
            <person name="Kohler A."/>
            <person name="Kuo A."/>
            <person name="Labutti K."/>
            <person name="Pangilinan J."/>
            <person name="Lipzen A."/>
            <person name="Riley R."/>
            <person name="Andreopoulos W."/>
            <person name="He G."/>
            <person name="Johnson J."/>
            <person name="Barry K.W."/>
            <person name="Grigoriev I.V."/>
            <person name="Nagy L."/>
            <person name="Hibbett D."/>
            <person name="Henrissat B."/>
            <person name="Matheny P.B."/>
            <person name="Labbe J."/>
            <person name="Martin F."/>
        </authorList>
    </citation>
    <scope>NUCLEOTIDE SEQUENCE</scope>
    <source>
        <strain evidence="1">FP105234-sp</strain>
    </source>
</reference>
<evidence type="ECO:0000313" key="1">
    <source>
        <dbReference type="EMBL" id="KAI0038735.1"/>
    </source>
</evidence>